<dbReference type="Gene3D" id="3.30.200.20">
    <property type="entry name" value="Phosphorylase Kinase, domain 1"/>
    <property type="match status" value="1"/>
</dbReference>
<sequence>MVYPSDRISRIRNTLNPGSIHLIFLGRGAFATVRRALHRASGQWFACKVITKSRFVHNPRSRQMFEREVAIMKEFDHLSPIPACRSFEHDFAPSLLAYCPNDASAILPRPIHASVYSPSLEPFSLSITRMSYALNPLMNLFRLCAKVLDLDGVRFYPIFAPVLYTFTGFIRLSGFEGEHLAHFEDESTIWLILELISGGDLLEAVINENGLCEWAVFLPLWVLRAMSPLSWLLAYA</sequence>
<dbReference type="AlphaFoldDB" id="L8WHJ8"/>
<keyword evidence="1" id="KW-0067">ATP-binding</keyword>
<dbReference type="PROSITE" id="PS00107">
    <property type="entry name" value="PROTEIN_KINASE_ATP"/>
    <property type="match status" value="1"/>
</dbReference>
<dbReference type="OrthoDB" id="3218341at2759"/>
<accession>L8WHJ8</accession>
<dbReference type="PROSITE" id="PS50011">
    <property type="entry name" value="PROTEIN_KINASE_DOM"/>
    <property type="match status" value="1"/>
</dbReference>
<keyword evidence="3" id="KW-0418">Kinase</keyword>
<dbReference type="HOGENOM" id="CLU_1176090_0_0_1"/>
<feature type="domain" description="Protein kinase" evidence="2">
    <location>
        <begin position="19"/>
        <end position="236"/>
    </location>
</feature>
<feature type="binding site" evidence="1">
    <location>
        <position position="48"/>
    </location>
    <ligand>
        <name>ATP</name>
        <dbReference type="ChEBI" id="CHEBI:30616"/>
    </ligand>
</feature>
<proteinExistence type="predicted"/>
<organism evidence="3 4">
    <name type="scientific">Thanatephorus cucumeris (strain AG1-IA)</name>
    <name type="common">Rice sheath blight fungus</name>
    <name type="synonym">Rhizoctonia solani</name>
    <dbReference type="NCBI Taxonomy" id="983506"/>
    <lineage>
        <taxon>Eukaryota</taxon>
        <taxon>Fungi</taxon>
        <taxon>Dikarya</taxon>
        <taxon>Basidiomycota</taxon>
        <taxon>Agaricomycotina</taxon>
        <taxon>Agaricomycetes</taxon>
        <taxon>Cantharellales</taxon>
        <taxon>Ceratobasidiaceae</taxon>
        <taxon>Rhizoctonia</taxon>
        <taxon>Rhizoctonia solani AG-1</taxon>
    </lineage>
</organism>
<protein>
    <submittedName>
        <fullName evidence="3">Pkinase domain-containing protein</fullName>
    </submittedName>
</protein>
<dbReference type="InterPro" id="IPR000719">
    <property type="entry name" value="Prot_kinase_dom"/>
</dbReference>
<keyword evidence="4" id="KW-1185">Reference proteome</keyword>
<evidence type="ECO:0000256" key="1">
    <source>
        <dbReference type="PROSITE-ProRule" id="PRU10141"/>
    </source>
</evidence>
<comment type="caution">
    <text evidence="3">The sequence shown here is derived from an EMBL/GenBank/DDBJ whole genome shotgun (WGS) entry which is preliminary data.</text>
</comment>
<evidence type="ECO:0000313" key="4">
    <source>
        <dbReference type="Proteomes" id="UP000011668"/>
    </source>
</evidence>
<dbReference type="GO" id="GO:0005524">
    <property type="term" value="F:ATP binding"/>
    <property type="evidence" value="ECO:0007669"/>
    <property type="project" value="UniProtKB-UniRule"/>
</dbReference>
<dbReference type="EMBL" id="AFRT01002494">
    <property type="protein sequence ID" value="ELU37691.1"/>
    <property type="molecule type" value="Genomic_DNA"/>
</dbReference>
<dbReference type="InterPro" id="IPR017441">
    <property type="entry name" value="Protein_kinase_ATP_BS"/>
</dbReference>
<evidence type="ECO:0000259" key="2">
    <source>
        <dbReference type="PROSITE" id="PS50011"/>
    </source>
</evidence>
<reference evidence="3 4" key="1">
    <citation type="journal article" date="2013" name="Nat. Commun.">
        <title>The evolution and pathogenic mechanisms of the rice sheath blight pathogen.</title>
        <authorList>
            <person name="Zheng A."/>
            <person name="Lin R."/>
            <person name="Xu L."/>
            <person name="Qin P."/>
            <person name="Tang C."/>
            <person name="Ai P."/>
            <person name="Zhang D."/>
            <person name="Liu Y."/>
            <person name="Sun Z."/>
            <person name="Feng H."/>
            <person name="Wang Y."/>
            <person name="Chen Y."/>
            <person name="Liang X."/>
            <person name="Fu R."/>
            <person name="Li Q."/>
            <person name="Zhang J."/>
            <person name="Yu X."/>
            <person name="Xie Z."/>
            <person name="Ding L."/>
            <person name="Guan P."/>
            <person name="Tang J."/>
            <person name="Liang Y."/>
            <person name="Wang S."/>
            <person name="Deng Q."/>
            <person name="Li S."/>
            <person name="Zhu J."/>
            <person name="Wang L."/>
            <person name="Liu H."/>
            <person name="Li P."/>
        </authorList>
    </citation>
    <scope>NUCLEOTIDE SEQUENCE [LARGE SCALE GENOMIC DNA]</scope>
    <source>
        <strain evidence="4">AG-1 IA</strain>
    </source>
</reference>
<dbReference type="InterPro" id="IPR011009">
    <property type="entry name" value="Kinase-like_dom_sf"/>
</dbReference>
<keyword evidence="3" id="KW-0808">Transferase</keyword>
<keyword evidence="1" id="KW-0547">Nucleotide-binding</keyword>
<dbReference type="Proteomes" id="UP000011668">
    <property type="component" value="Unassembled WGS sequence"/>
</dbReference>
<name>L8WHJ8_THACA</name>
<evidence type="ECO:0000313" key="3">
    <source>
        <dbReference type="EMBL" id="ELU37691.1"/>
    </source>
</evidence>
<gene>
    <name evidence="3" type="ORF">AG1IA_08280</name>
</gene>
<dbReference type="SUPFAM" id="SSF56112">
    <property type="entry name" value="Protein kinase-like (PK-like)"/>
    <property type="match status" value="1"/>
</dbReference>
<dbReference type="STRING" id="983506.L8WHJ8"/>
<dbReference type="GO" id="GO:0004672">
    <property type="term" value="F:protein kinase activity"/>
    <property type="evidence" value="ECO:0007669"/>
    <property type="project" value="InterPro"/>
</dbReference>